<dbReference type="InterPro" id="IPR003141">
    <property type="entry name" value="Pol/His_phosphatase_N"/>
</dbReference>
<evidence type="ECO:0000259" key="12">
    <source>
        <dbReference type="SMART" id="SM00481"/>
    </source>
</evidence>
<dbReference type="Gene3D" id="1.10.10.1600">
    <property type="entry name" value="Bacterial DNA polymerase III alpha subunit, thumb domain"/>
    <property type="match status" value="1"/>
</dbReference>
<dbReference type="InterPro" id="IPR011708">
    <property type="entry name" value="DNA_pol3_alpha_NTPase_dom"/>
</dbReference>
<evidence type="ECO:0000256" key="8">
    <source>
        <dbReference type="ARBA" id="ARBA00022932"/>
    </source>
</evidence>
<dbReference type="InterPro" id="IPR049821">
    <property type="entry name" value="PolIIIA_DnaE1_PHP"/>
</dbReference>
<dbReference type="AlphaFoldDB" id="A0A9X4SHF7"/>
<reference evidence="13" key="1">
    <citation type="submission" date="2016-03" db="EMBL/GenBank/DDBJ databases">
        <title>Co-evolution between Pasteurellaceae and their hosts.</title>
        <authorList>
            <person name="Hansen M.J."/>
            <person name="Bojesen A.M."/>
            <person name="Planet P."/>
        </authorList>
    </citation>
    <scope>NUCLEOTIDE SEQUENCE</scope>
    <source>
        <strain evidence="13">146/S8/89</strain>
    </source>
</reference>
<dbReference type="InterPro" id="IPR048472">
    <property type="entry name" value="DNA_pol_IIIA_C"/>
</dbReference>
<comment type="subcellular location">
    <subcellularLocation>
        <location evidence="1">Cytoplasm</location>
    </subcellularLocation>
</comment>
<comment type="subunit">
    <text evidence="10">DNA polymerase III contains a core (composed of alpha, epsilon and theta chains) that associates with a tau subunit. This core dimerizes to form the POLIII' complex. PolIII' associates with the gamma complex (composed of gamma, delta, delta', psi and chi chains) and with the beta chain to form the complete DNA polymerase III complex.</text>
</comment>
<dbReference type="Proteomes" id="UP001155500">
    <property type="component" value="Unassembled WGS sequence"/>
</dbReference>
<dbReference type="GO" id="GO:0008408">
    <property type="term" value="F:3'-5' exonuclease activity"/>
    <property type="evidence" value="ECO:0007669"/>
    <property type="project" value="InterPro"/>
</dbReference>
<dbReference type="Pfam" id="PF14579">
    <property type="entry name" value="HHH_6"/>
    <property type="match status" value="1"/>
</dbReference>
<dbReference type="Pfam" id="PF01336">
    <property type="entry name" value="tRNA_anti-codon"/>
    <property type="match status" value="1"/>
</dbReference>
<dbReference type="EC" id="2.7.7.7" evidence="2"/>
<dbReference type="FunFam" id="1.10.10.1600:FF:000001">
    <property type="entry name" value="DNA polymerase III subunit alpha"/>
    <property type="match status" value="1"/>
</dbReference>
<keyword evidence="4" id="KW-0963">Cytoplasm</keyword>
<evidence type="ECO:0000256" key="10">
    <source>
        <dbReference type="ARBA" id="ARBA00026073"/>
    </source>
</evidence>
<accession>A0A9X4SHF7</accession>
<dbReference type="InterPro" id="IPR041931">
    <property type="entry name" value="DNA_pol3_alpha_thumb_dom"/>
</dbReference>
<evidence type="ECO:0000256" key="3">
    <source>
        <dbReference type="ARBA" id="ARBA00019114"/>
    </source>
</evidence>
<name>A0A9X4SHF7_9PAST</name>
<dbReference type="FunFam" id="1.10.150.870:FF:000001">
    <property type="entry name" value="DNA polymerase III subunit alpha"/>
    <property type="match status" value="1"/>
</dbReference>
<evidence type="ECO:0000256" key="5">
    <source>
        <dbReference type="ARBA" id="ARBA00022679"/>
    </source>
</evidence>
<proteinExistence type="predicted"/>
<keyword evidence="7" id="KW-0235">DNA replication</keyword>
<dbReference type="Pfam" id="PF02811">
    <property type="entry name" value="PHP"/>
    <property type="match status" value="1"/>
</dbReference>
<dbReference type="RefSeq" id="WP_279572069.1">
    <property type="nucleotide sequence ID" value="NZ_LWID01000001.1"/>
</dbReference>
<comment type="caution">
    <text evidence="13">The sequence shown here is derived from an EMBL/GenBank/DDBJ whole genome shotgun (WGS) entry which is preliminary data.</text>
</comment>
<dbReference type="EMBL" id="LWID01000001">
    <property type="protein sequence ID" value="MDG6894597.1"/>
    <property type="molecule type" value="Genomic_DNA"/>
</dbReference>
<dbReference type="CDD" id="cd04485">
    <property type="entry name" value="DnaE_OBF"/>
    <property type="match status" value="1"/>
</dbReference>
<dbReference type="InterPro" id="IPR029460">
    <property type="entry name" value="DNAPol_HHH"/>
</dbReference>
<feature type="domain" description="Polymerase/histidinol phosphatase N-terminal" evidence="12">
    <location>
        <begin position="7"/>
        <end position="74"/>
    </location>
</feature>
<dbReference type="Gene3D" id="2.40.50.140">
    <property type="entry name" value="Nucleic acid-binding proteins"/>
    <property type="match status" value="1"/>
</dbReference>
<dbReference type="CDD" id="cd07433">
    <property type="entry name" value="PHP_PolIIIA_DnaE1"/>
    <property type="match status" value="1"/>
</dbReference>
<dbReference type="GO" id="GO:0006260">
    <property type="term" value="P:DNA replication"/>
    <property type="evidence" value="ECO:0007669"/>
    <property type="project" value="UniProtKB-KW"/>
</dbReference>
<dbReference type="Pfam" id="PF20914">
    <property type="entry name" value="DNA_pol_IIIA_C"/>
    <property type="match status" value="1"/>
</dbReference>
<keyword evidence="5" id="KW-0808">Transferase</keyword>
<dbReference type="InterPro" id="IPR012340">
    <property type="entry name" value="NA-bd_OB-fold"/>
</dbReference>
<gene>
    <name evidence="13" type="primary">dnaE</name>
    <name evidence="13" type="ORF">A6A20_02905</name>
</gene>
<keyword evidence="6" id="KW-0548">Nucleotidyltransferase</keyword>
<evidence type="ECO:0000256" key="1">
    <source>
        <dbReference type="ARBA" id="ARBA00004496"/>
    </source>
</evidence>
<dbReference type="Gene3D" id="3.20.20.140">
    <property type="entry name" value="Metal-dependent hydrolases"/>
    <property type="match status" value="1"/>
</dbReference>
<evidence type="ECO:0000313" key="14">
    <source>
        <dbReference type="Proteomes" id="UP001155500"/>
    </source>
</evidence>
<evidence type="ECO:0000256" key="11">
    <source>
        <dbReference type="ARBA" id="ARBA00049244"/>
    </source>
</evidence>
<dbReference type="PANTHER" id="PTHR32294:SF0">
    <property type="entry name" value="DNA POLYMERASE III SUBUNIT ALPHA"/>
    <property type="match status" value="1"/>
</dbReference>
<protein>
    <recommendedName>
        <fullName evidence="3">DNA polymerase III subunit alpha</fullName>
        <ecNumber evidence="2">2.7.7.7</ecNumber>
    </recommendedName>
</protein>
<evidence type="ECO:0000256" key="6">
    <source>
        <dbReference type="ARBA" id="ARBA00022695"/>
    </source>
</evidence>
<evidence type="ECO:0000256" key="2">
    <source>
        <dbReference type="ARBA" id="ARBA00012417"/>
    </source>
</evidence>
<evidence type="ECO:0000256" key="4">
    <source>
        <dbReference type="ARBA" id="ARBA00022490"/>
    </source>
</evidence>
<dbReference type="GO" id="GO:0003676">
    <property type="term" value="F:nucleic acid binding"/>
    <property type="evidence" value="ECO:0007669"/>
    <property type="project" value="InterPro"/>
</dbReference>
<evidence type="ECO:0000256" key="7">
    <source>
        <dbReference type="ARBA" id="ARBA00022705"/>
    </source>
</evidence>
<dbReference type="Pfam" id="PF17657">
    <property type="entry name" value="DNA_pol3_finger"/>
    <property type="match status" value="1"/>
</dbReference>
<organism evidence="13 14">
    <name type="scientific">Volucribacter amazonae</name>
    <dbReference type="NCBI Taxonomy" id="256731"/>
    <lineage>
        <taxon>Bacteria</taxon>
        <taxon>Pseudomonadati</taxon>
        <taxon>Pseudomonadota</taxon>
        <taxon>Gammaproteobacteria</taxon>
        <taxon>Pasteurellales</taxon>
        <taxon>Pasteurellaceae</taxon>
        <taxon>Volucribacter</taxon>
    </lineage>
</organism>
<comment type="catalytic activity">
    <reaction evidence="11">
        <text>DNA(n) + a 2'-deoxyribonucleoside 5'-triphosphate = DNA(n+1) + diphosphate</text>
        <dbReference type="Rhea" id="RHEA:22508"/>
        <dbReference type="Rhea" id="RHEA-COMP:17339"/>
        <dbReference type="Rhea" id="RHEA-COMP:17340"/>
        <dbReference type="ChEBI" id="CHEBI:33019"/>
        <dbReference type="ChEBI" id="CHEBI:61560"/>
        <dbReference type="ChEBI" id="CHEBI:173112"/>
        <dbReference type="EC" id="2.7.7.7"/>
    </reaction>
</comment>
<dbReference type="GO" id="GO:0003887">
    <property type="term" value="F:DNA-directed DNA polymerase activity"/>
    <property type="evidence" value="ECO:0007669"/>
    <property type="project" value="UniProtKB-KW"/>
</dbReference>
<dbReference type="InterPro" id="IPR004013">
    <property type="entry name" value="PHP_dom"/>
</dbReference>
<dbReference type="InterPro" id="IPR016195">
    <property type="entry name" value="Pol/histidinol_Pase-like"/>
</dbReference>
<comment type="function">
    <text evidence="9">DNA polymerase III is a complex, multichain enzyme responsible for most of the replicative synthesis in bacteria. This DNA polymerase also exhibits 3' to 5' exonuclease activity. The alpha chain is the DNA polymerase.</text>
</comment>
<sequence length="1158" mass="130705">MAQPRFVHLRVHSDFSMVNGITKVKPLVKTCVENNMVAMALTDFTNFCGLVRFYGEALSAGIKPIIGTDVLVKSELLGDERFELTLLAKNNQGYQNIIMLLSKAYQRGYTDLPYIDQQWLVQHREGIIILSGGRMGDVGKKLLKNNPQDVQSAVDFYQEFFPEHFYLSLTRTGRPEEEIYIQEALALAKQHQLPVVATNDVCFLQSEDFEAHEIRVAIHDGFTLDDPKRPKLYSNQQYFRSEQEMCQLFADIPSALENTLLIAQRCNVTIRLGEYFLPKFPTGELTTEEFLIKKSREGLEQRLAFLFPDEKERLARRKEYDDRLQVELDVINQMGFPGYFLIVMEFIQWSKDNDIPVGPGRGSGAGSLVAYALKITDLDPLEFDLLFERFLNPERVSMPDFDVDFCMDGRDRVIEHVAEMYGRDAVSQIITFGTMAAKAVIRDVGRVLSHPYGFVDRIAKLVPADPGMTLAKAFDAEPQLQVVYDSDEEIKELIDMARKLEGVVRNAGKHAGGVVISPTTITDFSPIYCDAEGKHPVTHFDKNDVEYAGLVKFDFLGLRTLTIIKWALDMVNERLSKEGKPLVDINAIALDDEESFKLLLNAETTAVFQLESRGMKDLIKRLKPDCFEDIIALVALFRPGPLQSGMVDNFIRRKHGEEEISYPDAEYQHPSLQPILEPTYGIILYQEQVMQIAQVLAGYTLGGADLLRRAMGKKKPEEMAKQRSVFEEGAVKNGIDGNLAMKIFDLVEKFAGYGFNKSHSAAYALVSYQTLWLKAHYPAEFMAAVMTSEMHNTEKIVGLYDECLRMNLKVLPPDINRGKYHFSVNDNGEIVYGIGAIKGVGEGPIEELITAREKGGVFKDLFDLCARIDLKKINRRTFENLILSGAFDKLGPHRAALSKNLEDALKASDQHAKDAAIGQQDMFGVLTESPEDVEIAYAHTPKWSEKVILDGERETLGLYFTNHPISRLLKELSHYSPVRLKDLVPNYRGQLTTVSGLLVNVRFAVTKKGNRLGIATLDDRSGRLDITLFGEALDNFAEKLQKDTVVIATGQVSFDDFTQGLKMTVRELMTLDEARSRYAKSLAICLTEQQITPAFIKQFKSIIQPYSEGTLPIHIYYQSSQGRALIKLGIQWYIRPTDELLTQLENMLGENSVELEFE</sequence>
<dbReference type="PANTHER" id="PTHR32294">
    <property type="entry name" value="DNA POLYMERASE III SUBUNIT ALPHA"/>
    <property type="match status" value="1"/>
</dbReference>
<keyword evidence="8" id="KW-0239">DNA-directed DNA polymerase</keyword>
<dbReference type="SUPFAM" id="SSF89550">
    <property type="entry name" value="PHP domain-like"/>
    <property type="match status" value="1"/>
</dbReference>
<dbReference type="Gene3D" id="1.10.150.870">
    <property type="match status" value="1"/>
</dbReference>
<evidence type="ECO:0000313" key="13">
    <source>
        <dbReference type="EMBL" id="MDG6894597.1"/>
    </source>
</evidence>
<dbReference type="Pfam" id="PF07733">
    <property type="entry name" value="DNA_pol3_alpha"/>
    <property type="match status" value="1"/>
</dbReference>
<dbReference type="InterPro" id="IPR004805">
    <property type="entry name" value="DnaE2/DnaE/PolC"/>
</dbReference>
<keyword evidence="14" id="KW-1185">Reference proteome</keyword>
<dbReference type="SMART" id="SM00481">
    <property type="entry name" value="POLIIIAc"/>
    <property type="match status" value="1"/>
</dbReference>
<dbReference type="NCBIfam" id="TIGR00594">
    <property type="entry name" value="polc"/>
    <property type="match status" value="1"/>
</dbReference>
<evidence type="ECO:0000256" key="9">
    <source>
        <dbReference type="ARBA" id="ARBA00025611"/>
    </source>
</evidence>
<dbReference type="InterPro" id="IPR040982">
    <property type="entry name" value="DNA_pol3_finger"/>
</dbReference>
<dbReference type="GO" id="GO:0005737">
    <property type="term" value="C:cytoplasm"/>
    <property type="evidence" value="ECO:0007669"/>
    <property type="project" value="UniProtKB-SubCell"/>
</dbReference>
<dbReference type="NCBIfam" id="NF004226">
    <property type="entry name" value="PRK05673.1"/>
    <property type="match status" value="1"/>
</dbReference>
<dbReference type="InterPro" id="IPR004365">
    <property type="entry name" value="NA-bd_OB_tRNA"/>
</dbReference>